<proteinExistence type="predicted"/>
<evidence type="ECO:0000313" key="5">
    <source>
        <dbReference type="Proteomes" id="UP001358614"/>
    </source>
</evidence>
<evidence type="ECO:0000259" key="2">
    <source>
        <dbReference type="Pfam" id="PF12657"/>
    </source>
</evidence>
<dbReference type="KEGG" id="ker:91099792"/>
<dbReference type="PANTHER" id="PTHR15496">
    <property type="entry name" value="GENERAL TRANSCRIPTION FACTOR 3C POLYPEPTIDE 4 FAMILY"/>
    <property type="match status" value="1"/>
</dbReference>
<organism evidence="4 5">
    <name type="scientific">Kwoniella europaea PYCC6329</name>
    <dbReference type="NCBI Taxonomy" id="1423913"/>
    <lineage>
        <taxon>Eukaryota</taxon>
        <taxon>Fungi</taxon>
        <taxon>Dikarya</taxon>
        <taxon>Basidiomycota</taxon>
        <taxon>Agaricomycotina</taxon>
        <taxon>Tremellomycetes</taxon>
        <taxon>Tremellales</taxon>
        <taxon>Cryptococcaceae</taxon>
        <taxon>Kwoniella</taxon>
    </lineage>
</organism>
<protein>
    <recommendedName>
        <fullName evidence="6">Transcription factor IIIC 90kDa subunit N-terminal domain-containing protein</fullName>
    </recommendedName>
</protein>
<accession>A0AAX4K976</accession>
<dbReference type="Pfam" id="PF12660">
    <property type="entry name" value="zf-TFIIIC"/>
    <property type="match status" value="1"/>
</dbReference>
<sequence>MTIDTYDIPPAILTSRVFPGIIPSTSHHNVSWNDDGQCLFVTKKGVNILTPHLTTTFAPPPTLVDPSLSLENPSSAINNEKRRAASAAFVVDDNLSDEDGLDNYDETPLPSKNGGKGKGKETKVRRPRKGEIKFWNTGVEVDTSRKRDEVYGWDDVGDEITSVVSEKEITTRQAIWSPSGLSDLGGSLLVVVNSAMQVSVYAPRNDPYTKQWDEIADLTSIIRGSLPPEALSNGLSVEGMLEMRTICAQWSSHLPLPSMIGVDGSLLALSNRAGRISFWSYGLEKRFHQIQFVQICEQGGWVTDMAWSKWRILDDQTCEAHLALALTNGSVEVLIVQRRAQIDQADPKKWALEIQAPIVMIDRGDKRHITSIKWIDDALIWTKSGTIHIFAPEGNQTVHWSGTVSLRLDRVGNWAGANGLGPCIGINRINRDTLIIVLSSLTTHILTDFTTSPKLAHPHDSLRAALALRDMFEDHLSTDPLIRIRFRTVQLQPEGWTANTAGWTSLGWGSVGSWVTEPTSFHNLDNATEGKRSVTFVLGNMGKAGAAPDETVIAALRRVLADPPNLLNTTSGKVFIPYLLHILSMKDSETLMEDLLSLTSSTLTAESQARKVDQAGLIDGFWSQKPLDQLRLAYVLSSWCENHFSSEATDFQRVAATVLRSITTRLIDVLLKWATTALQPQSLGNLDRQFICQLLKTANQLSEEQTDSSLLKLVKDISSKLDQIETQDNSEEPCPACKTAVGADGTCIKGHTWTRCSITHLLITHPHYRVCSTCPAISLLPKRHLSIPIPVDEQGKDHDYQRFIPSPSTAVEEDSLIQIALEAAIACLNCGGRWQRAV</sequence>
<dbReference type="GO" id="GO:0004402">
    <property type="term" value="F:histone acetyltransferase activity"/>
    <property type="evidence" value="ECO:0007669"/>
    <property type="project" value="InterPro"/>
</dbReference>
<dbReference type="AlphaFoldDB" id="A0AAX4K976"/>
<name>A0AAX4K976_9TREE</name>
<keyword evidence="5" id="KW-1185">Reference proteome</keyword>
<dbReference type="GO" id="GO:0006384">
    <property type="term" value="P:transcription initiation at RNA polymerase III promoter"/>
    <property type="evidence" value="ECO:0007669"/>
    <property type="project" value="InterPro"/>
</dbReference>
<feature type="region of interest" description="Disordered" evidence="1">
    <location>
        <begin position="97"/>
        <end position="126"/>
    </location>
</feature>
<dbReference type="EMBL" id="CP144089">
    <property type="protein sequence ID" value="WWD02945.1"/>
    <property type="molecule type" value="Genomic_DNA"/>
</dbReference>
<dbReference type="InterPro" id="IPR044230">
    <property type="entry name" value="GTF3C4"/>
</dbReference>
<dbReference type="SUPFAM" id="SSF50978">
    <property type="entry name" value="WD40 repeat-like"/>
    <property type="match status" value="1"/>
</dbReference>
<dbReference type="Pfam" id="PF12657">
    <property type="entry name" value="TFIIIC_delta"/>
    <property type="match status" value="1"/>
</dbReference>
<feature type="domain" description="Transcription factor IIIC 90kDa subunit N-terminal" evidence="2">
    <location>
        <begin position="32"/>
        <end position="420"/>
    </location>
</feature>
<dbReference type="InterPro" id="IPR036322">
    <property type="entry name" value="WD40_repeat_dom_sf"/>
</dbReference>
<evidence type="ECO:0000256" key="1">
    <source>
        <dbReference type="SAM" id="MobiDB-lite"/>
    </source>
</evidence>
<evidence type="ECO:0000259" key="3">
    <source>
        <dbReference type="Pfam" id="PF12660"/>
    </source>
</evidence>
<dbReference type="InterPro" id="IPR024764">
    <property type="entry name" value="TFIIIC_Znf"/>
</dbReference>
<dbReference type="InterPro" id="IPR024761">
    <property type="entry name" value="TFIIIC_delta_N"/>
</dbReference>
<dbReference type="RefSeq" id="XP_066080912.1">
    <property type="nucleotide sequence ID" value="XM_066224815.1"/>
</dbReference>
<evidence type="ECO:0000313" key="4">
    <source>
        <dbReference type="EMBL" id="WWD02945.1"/>
    </source>
</evidence>
<feature type="domain" description="Transcription factor IIIC putative zinc-finger" evidence="3">
    <location>
        <begin position="727"/>
        <end position="833"/>
    </location>
</feature>
<dbReference type="Proteomes" id="UP001358614">
    <property type="component" value="Chromosome 1"/>
</dbReference>
<evidence type="ECO:0008006" key="6">
    <source>
        <dbReference type="Google" id="ProtNLM"/>
    </source>
</evidence>
<dbReference type="PANTHER" id="PTHR15496:SF2">
    <property type="entry name" value="GENERAL TRANSCRIPTION FACTOR 3C POLYPEPTIDE 4"/>
    <property type="match status" value="1"/>
</dbReference>
<dbReference type="GeneID" id="91099792"/>
<gene>
    <name evidence="4" type="ORF">V865_000988</name>
</gene>
<dbReference type="GO" id="GO:0000127">
    <property type="term" value="C:transcription factor TFIIIC complex"/>
    <property type="evidence" value="ECO:0007669"/>
    <property type="project" value="InterPro"/>
</dbReference>
<reference evidence="4 5" key="1">
    <citation type="submission" date="2024-01" db="EMBL/GenBank/DDBJ databases">
        <title>Comparative genomics of Cryptococcus and Kwoniella reveals pathogenesis evolution and contrasting modes of karyotype evolution via chromosome fusion or intercentromeric recombination.</title>
        <authorList>
            <person name="Coelho M.A."/>
            <person name="David-Palma M."/>
            <person name="Shea T."/>
            <person name="Bowers K."/>
            <person name="McGinley-Smith S."/>
            <person name="Mohammad A.W."/>
            <person name="Gnirke A."/>
            <person name="Yurkov A.M."/>
            <person name="Nowrousian M."/>
            <person name="Sun S."/>
            <person name="Cuomo C.A."/>
            <person name="Heitman J."/>
        </authorList>
    </citation>
    <scope>NUCLEOTIDE SEQUENCE [LARGE SCALE GENOMIC DNA]</scope>
    <source>
        <strain evidence="4 5">PYCC6329</strain>
    </source>
</reference>